<feature type="region of interest" description="Disordered" evidence="1">
    <location>
        <begin position="152"/>
        <end position="173"/>
    </location>
</feature>
<proteinExistence type="predicted"/>
<evidence type="ECO:0000313" key="3">
    <source>
        <dbReference type="Proteomes" id="UP000033188"/>
    </source>
</evidence>
<dbReference type="OrthoDB" id="365604at2759"/>
<evidence type="ECO:0000313" key="2">
    <source>
        <dbReference type="EMBL" id="CDR94391.1"/>
    </source>
</evidence>
<dbReference type="RefSeq" id="XP_012766577.1">
    <property type="nucleotide sequence ID" value="XM_012911123.1"/>
</dbReference>
<dbReference type="AlphaFoldDB" id="A0A061D0R3"/>
<keyword evidence="3" id="KW-1185">Reference proteome</keyword>
<evidence type="ECO:0000256" key="1">
    <source>
        <dbReference type="SAM" id="MobiDB-lite"/>
    </source>
</evidence>
<reference evidence="3" key="1">
    <citation type="journal article" date="2014" name="Nucleic Acids Res.">
        <title>The evolutionary dynamics of variant antigen genes in Babesia reveal a history of genomic innovation underlying host-parasite interaction.</title>
        <authorList>
            <person name="Jackson A.P."/>
            <person name="Otto T.D."/>
            <person name="Darby A."/>
            <person name="Ramaprasad A."/>
            <person name="Xia D."/>
            <person name="Echaide I.E."/>
            <person name="Farber M."/>
            <person name="Gahlot S."/>
            <person name="Gamble J."/>
            <person name="Gupta D."/>
            <person name="Gupta Y."/>
            <person name="Jackson L."/>
            <person name="Malandrin L."/>
            <person name="Malas T.B."/>
            <person name="Moussa E."/>
            <person name="Nair M."/>
            <person name="Reid A.J."/>
            <person name="Sanders M."/>
            <person name="Sharma J."/>
            <person name="Tracey A."/>
            <person name="Quail M.A."/>
            <person name="Weir W."/>
            <person name="Wastling J.M."/>
            <person name="Hall N."/>
            <person name="Willadsen P."/>
            <person name="Lingelbach K."/>
            <person name="Shiels B."/>
            <person name="Tait A."/>
            <person name="Berriman M."/>
            <person name="Allred D.R."/>
            <person name="Pain A."/>
        </authorList>
    </citation>
    <scope>NUCLEOTIDE SEQUENCE [LARGE SCALE GENOMIC DNA]</scope>
    <source>
        <strain evidence="3">Bond</strain>
    </source>
</reference>
<feature type="compositionally biased region" description="Polar residues" evidence="1">
    <location>
        <begin position="1"/>
        <end position="15"/>
    </location>
</feature>
<feature type="region of interest" description="Disordered" evidence="1">
    <location>
        <begin position="1"/>
        <end position="45"/>
    </location>
</feature>
<dbReference type="EMBL" id="LK391707">
    <property type="protein sequence ID" value="CDR94391.1"/>
    <property type="molecule type" value="Genomic_DNA"/>
</dbReference>
<dbReference type="GeneID" id="24562932"/>
<gene>
    <name evidence="2" type="ORF">BBBOND_0107000</name>
</gene>
<organism evidence="2 3">
    <name type="scientific">Babesia bigemina</name>
    <dbReference type="NCBI Taxonomy" id="5866"/>
    <lineage>
        <taxon>Eukaryota</taxon>
        <taxon>Sar</taxon>
        <taxon>Alveolata</taxon>
        <taxon>Apicomplexa</taxon>
        <taxon>Aconoidasida</taxon>
        <taxon>Piroplasmida</taxon>
        <taxon>Babesiidae</taxon>
        <taxon>Babesia</taxon>
    </lineage>
</organism>
<accession>A0A061D0R3</accession>
<name>A0A061D0R3_BABBI</name>
<sequence length="173" mass="19403">MEPQPSSGSTQQTYENPRKRRGIAFSQVSSSAVQHQLPPAAVLRNDERHGDISQLENTECYKGKQYTCSNKPVNDLRSDLQVHVNYPCHQVGITPSPTSDATIRIPARQPLSSTAHRKVLGPCGPLHRAVLQADSHNRALEKAEMWKRYRQSIKTVTPKKRDRDTLDRAQASP</sequence>
<dbReference type="KEGG" id="bbig:BBBOND_0107000"/>
<protein>
    <submittedName>
        <fullName evidence="2">Uncharacterized protein</fullName>
    </submittedName>
</protein>
<dbReference type="VEuPathDB" id="PiroplasmaDB:BBBOND_0107000"/>
<dbReference type="Proteomes" id="UP000033188">
    <property type="component" value="Chromosome 1"/>
</dbReference>